<organism evidence="1 2">
    <name type="scientific">Bowmanella yangjiangensis</name>
    <dbReference type="NCBI Taxonomy" id="2811230"/>
    <lineage>
        <taxon>Bacteria</taxon>
        <taxon>Pseudomonadati</taxon>
        <taxon>Pseudomonadota</taxon>
        <taxon>Gammaproteobacteria</taxon>
        <taxon>Alteromonadales</taxon>
        <taxon>Alteromonadaceae</taxon>
        <taxon>Bowmanella</taxon>
    </lineage>
</organism>
<reference evidence="1 2" key="1">
    <citation type="submission" date="2021-03" db="EMBL/GenBank/DDBJ databases">
        <title>novel species isolated from a fishpond in China.</title>
        <authorList>
            <person name="Lu H."/>
            <person name="Cai Z."/>
        </authorList>
    </citation>
    <scope>NUCLEOTIDE SEQUENCE [LARGE SCALE GENOMIC DNA]</scope>
    <source>
        <strain evidence="1 2">Y57</strain>
    </source>
</reference>
<protein>
    <recommendedName>
        <fullName evidence="3">Methyl-accepting chemotaxis protein</fullName>
    </recommendedName>
</protein>
<dbReference type="EMBL" id="JAFKCS010000427">
    <property type="protein sequence ID" value="MBN7823138.1"/>
    <property type="molecule type" value="Genomic_DNA"/>
</dbReference>
<dbReference type="Proteomes" id="UP000663992">
    <property type="component" value="Unassembled WGS sequence"/>
</dbReference>
<evidence type="ECO:0000313" key="1">
    <source>
        <dbReference type="EMBL" id="MBN7823138.1"/>
    </source>
</evidence>
<accession>A0ABS3D181</accession>
<evidence type="ECO:0008006" key="3">
    <source>
        <dbReference type="Google" id="ProtNLM"/>
    </source>
</evidence>
<proteinExistence type="predicted"/>
<sequence length="106" mass="11574">MFKPAARLFANLAVGKKLLIGFGLVLLLTAAMTGSGYLAVQAVLQGHAQVGQLAQVNQEILQARRLERNFAIEQSPESAERVRESLRKVQGMLEQLAQQSVESSRV</sequence>
<comment type="caution">
    <text evidence="1">The sequence shown here is derived from an EMBL/GenBank/DDBJ whole genome shotgun (WGS) entry which is preliminary data.</text>
</comment>
<gene>
    <name evidence="1" type="ORF">J0A65_24960</name>
</gene>
<keyword evidence="2" id="KW-1185">Reference proteome</keyword>
<name>A0ABS3D181_9ALTE</name>
<evidence type="ECO:0000313" key="2">
    <source>
        <dbReference type="Proteomes" id="UP000663992"/>
    </source>
</evidence>
<dbReference type="RefSeq" id="WP_416135333.1">
    <property type="nucleotide sequence ID" value="NZ_JAFKCS010000427.1"/>
</dbReference>
<feature type="non-terminal residue" evidence="1">
    <location>
        <position position="106"/>
    </location>
</feature>